<evidence type="ECO:0000256" key="2">
    <source>
        <dbReference type="PROSITE-ProRule" id="PRU00335"/>
    </source>
</evidence>
<evidence type="ECO:0000259" key="3">
    <source>
        <dbReference type="PROSITE" id="PS50977"/>
    </source>
</evidence>
<dbReference type="Proteomes" id="UP000440066">
    <property type="component" value="Unassembled WGS sequence"/>
</dbReference>
<reference evidence="4 5" key="1">
    <citation type="submission" date="2019-11" db="EMBL/GenBank/DDBJ databases">
        <title>Characterisation of Fundicoccus ignavus gen. nov. sp. nov., a novel genus of the family Aerococcaceae from bulk tank milk.</title>
        <authorList>
            <person name="Siebert A."/>
            <person name="Huptas C."/>
            <person name="Wenning M."/>
            <person name="Scherer S."/>
            <person name="Doll E.V."/>
        </authorList>
    </citation>
    <scope>NUCLEOTIDE SEQUENCE [LARGE SCALE GENOMIC DNA]</scope>
    <source>
        <strain evidence="4 5">DSM 109652</strain>
    </source>
</reference>
<feature type="domain" description="HTH tetR-type" evidence="3">
    <location>
        <begin position="1"/>
        <end position="61"/>
    </location>
</feature>
<dbReference type="PANTHER" id="PTHR43479:SF11">
    <property type="entry name" value="ACREF_ENVCD OPERON REPRESSOR-RELATED"/>
    <property type="match status" value="1"/>
</dbReference>
<accession>A0A844C1V7</accession>
<sequence length="207" mass="24546">MKTHDKILIESLKLFAIKGYSDVFLNDIAENVGIKAPSIYKHFKNKKDIFESCIEKFEERMNEKRLQLLLPINNEKLDPYLLKGREEIIDIALKLLEFHLTDDVASNFRKMLLIERSRSSEINSIYEKTFITNPLFYQENVFKMLINENKFKKGDSKLMALKFYSPIYFILQKYDFERGSLKNAKDELTKIIIDFCNEYEVSNKKND</sequence>
<dbReference type="InterPro" id="IPR050624">
    <property type="entry name" value="HTH-type_Tx_Regulator"/>
</dbReference>
<gene>
    <name evidence="4" type="ORF">GF867_11655</name>
</gene>
<evidence type="ECO:0000313" key="4">
    <source>
        <dbReference type="EMBL" id="MRJ48219.1"/>
    </source>
</evidence>
<dbReference type="Pfam" id="PF00440">
    <property type="entry name" value="TetR_N"/>
    <property type="match status" value="1"/>
</dbReference>
<dbReference type="RefSeq" id="WP_153833275.1">
    <property type="nucleotide sequence ID" value="NZ_WJQT01000023.1"/>
</dbReference>
<evidence type="ECO:0000256" key="1">
    <source>
        <dbReference type="ARBA" id="ARBA00023125"/>
    </source>
</evidence>
<dbReference type="InterPro" id="IPR001647">
    <property type="entry name" value="HTH_TetR"/>
</dbReference>
<dbReference type="PANTHER" id="PTHR43479">
    <property type="entry name" value="ACREF/ENVCD OPERON REPRESSOR-RELATED"/>
    <property type="match status" value="1"/>
</dbReference>
<dbReference type="PROSITE" id="PS50977">
    <property type="entry name" value="HTH_TETR_2"/>
    <property type="match status" value="1"/>
</dbReference>
<comment type="caution">
    <text evidence="4">The sequence shown here is derived from an EMBL/GenBank/DDBJ whole genome shotgun (WGS) entry which is preliminary data.</text>
</comment>
<dbReference type="EMBL" id="WJQT01000023">
    <property type="protein sequence ID" value="MRJ48219.1"/>
    <property type="molecule type" value="Genomic_DNA"/>
</dbReference>
<dbReference type="AlphaFoldDB" id="A0A844C1V7"/>
<dbReference type="GO" id="GO:0003677">
    <property type="term" value="F:DNA binding"/>
    <property type="evidence" value="ECO:0007669"/>
    <property type="project" value="UniProtKB-UniRule"/>
</dbReference>
<name>A0A844C1V7_9LACT</name>
<dbReference type="SUPFAM" id="SSF46689">
    <property type="entry name" value="Homeodomain-like"/>
    <property type="match status" value="1"/>
</dbReference>
<feature type="DNA-binding region" description="H-T-H motif" evidence="2">
    <location>
        <begin position="24"/>
        <end position="43"/>
    </location>
</feature>
<dbReference type="Gene3D" id="1.10.357.10">
    <property type="entry name" value="Tetracycline Repressor, domain 2"/>
    <property type="match status" value="1"/>
</dbReference>
<dbReference type="PRINTS" id="PR00455">
    <property type="entry name" value="HTHTETR"/>
</dbReference>
<dbReference type="InterPro" id="IPR009057">
    <property type="entry name" value="Homeodomain-like_sf"/>
</dbReference>
<protein>
    <submittedName>
        <fullName evidence="4">TetR family transcriptional regulator</fullName>
    </submittedName>
</protein>
<organism evidence="4 5">
    <name type="scientific">Fundicoccus ignavus</name>
    <dbReference type="NCBI Taxonomy" id="2664442"/>
    <lineage>
        <taxon>Bacteria</taxon>
        <taxon>Bacillati</taxon>
        <taxon>Bacillota</taxon>
        <taxon>Bacilli</taxon>
        <taxon>Lactobacillales</taxon>
        <taxon>Aerococcaceae</taxon>
        <taxon>Fundicoccus</taxon>
    </lineage>
</organism>
<proteinExistence type="predicted"/>
<evidence type="ECO:0000313" key="5">
    <source>
        <dbReference type="Proteomes" id="UP000440066"/>
    </source>
</evidence>
<keyword evidence="1 2" id="KW-0238">DNA-binding</keyword>